<dbReference type="EMBL" id="KN835490">
    <property type="protein sequence ID" value="KIK36910.1"/>
    <property type="molecule type" value="Genomic_DNA"/>
</dbReference>
<gene>
    <name evidence="1" type="ORF">CY34DRAFT_810868</name>
</gene>
<reference evidence="1 2" key="1">
    <citation type="submission" date="2014-04" db="EMBL/GenBank/DDBJ databases">
        <authorList>
            <consortium name="DOE Joint Genome Institute"/>
            <person name="Kuo A."/>
            <person name="Ruytinx J."/>
            <person name="Rineau F."/>
            <person name="Colpaert J."/>
            <person name="Kohler A."/>
            <person name="Nagy L.G."/>
            <person name="Floudas D."/>
            <person name="Copeland A."/>
            <person name="Barry K.W."/>
            <person name="Cichocki N."/>
            <person name="Veneault-Fourrey C."/>
            <person name="LaButti K."/>
            <person name="Lindquist E.A."/>
            <person name="Lipzen A."/>
            <person name="Lundell T."/>
            <person name="Morin E."/>
            <person name="Murat C."/>
            <person name="Sun H."/>
            <person name="Tunlid A."/>
            <person name="Henrissat B."/>
            <person name="Grigoriev I.V."/>
            <person name="Hibbett D.S."/>
            <person name="Martin F."/>
            <person name="Nordberg H.P."/>
            <person name="Cantor M.N."/>
            <person name="Hua S.X."/>
        </authorList>
    </citation>
    <scope>NUCLEOTIDE SEQUENCE [LARGE SCALE GENOMIC DNA]</scope>
    <source>
        <strain evidence="1 2">UH-Slu-Lm8-n1</strain>
    </source>
</reference>
<evidence type="ECO:0000313" key="1">
    <source>
        <dbReference type="EMBL" id="KIK36910.1"/>
    </source>
</evidence>
<protein>
    <submittedName>
        <fullName evidence="1">Uncharacterized protein</fullName>
    </submittedName>
</protein>
<sequence>MSCMIAYSSSCLLEYRLERGEFAKYGRVFANKLERHDIYDVCQNTQIIKEFQRNSKK</sequence>
<organism evidence="1 2">
    <name type="scientific">Suillus luteus UH-Slu-Lm8-n1</name>
    <dbReference type="NCBI Taxonomy" id="930992"/>
    <lineage>
        <taxon>Eukaryota</taxon>
        <taxon>Fungi</taxon>
        <taxon>Dikarya</taxon>
        <taxon>Basidiomycota</taxon>
        <taxon>Agaricomycotina</taxon>
        <taxon>Agaricomycetes</taxon>
        <taxon>Agaricomycetidae</taxon>
        <taxon>Boletales</taxon>
        <taxon>Suillineae</taxon>
        <taxon>Suillaceae</taxon>
        <taxon>Suillus</taxon>
    </lineage>
</organism>
<name>A0A0C9ZHM5_9AGAM</name>
<evidence type="ECO:0000313" key="2">
    <source>
        <dbReference type="Proteomes" id="UP000054485"/>
    </source>
</evidence>
<reference evidence="2" key="2">
    <citation type="submission" date="2015-01" db="EMBL/GenBank/DDBJ databases">
        <title>Evolutionary Origins and Diversification of the Mycorrhizal Mutualists.</title>
        <authorList>
            <consortium name="DOE Joint Genome Institute"/>
            <consortium name="Mycorrhizal Genomics Consortium"/>
            <person name="Kohler A."/>
            <person name="Kuo A."/>
            <person name="Nagy L.G."/>
            <person name="Floudas D."/>
            <person name="Copeland A."/>
            <person name="Barry K.W."/>
            <person name="Cichocki N."/>
            <person name="Veneault-Fourrey C."/>
            <person name="LaButti K."/>
            <person name="Lindquist E.A."/>
            <person name="Lipzen A."/>
            <person name="Lundell T."/>
            <person name="Morin E."/>
            <person name="Murat C."/>
            <person name="Riley R."/>
            <person name="Ohm R."/>
            <person name="Sun H."/>
            <person name="Tunlid A."/>
            <person name="Henrissat B."/>
            <person name="Grigoriev I.V."/>
            <person name="Hibbett D.S."/>
            <person name="Martin F."/>
        </authorList>
    </citation>
    <scope>NUCLEOTIDE SEQUENCE [LARGE SCALE GENOMIC DNA]</scope>
    <source>
        <strain evidence="2">UH-Slu-Lm8-n1</strain>
    </source>
</reference>
<accession>A0A0C9ZHM5</accession>
<dbReference type="AlphaFoldDB" id="A0A0C9ZHM5"/>
<dbReference type="HOGENOM" id="CLU_2998027_0_0_1"/>
<dbReference type="InParanoid" id="A0A0C9ZHM5"/>
<dbReference type="Proteomes" id="UP000054485">
    <property type="component" value="Unassembled WGS sequence"/>
</dbReference>
<proteinExistence type="predicted"/>
<keyword evidence="2" id="KW-1185">Reference proteome</keyword>